<keyword evidence="6 11" id="KW-0347">Helicase</keyword>
<evidence type="ECO:0000313" key="15">
    <source>
        <dbReference type="Proteomes" id="UP000311382"/>
    </source>
</evidence>
<keyword evidence="4 10" id="KW-0547">Nucleotide-binding</keyword>
<dbReference type="STRING" id="5288.A0A5C5G2V6"/>
<dbReference type="SUPFAM" id="SSF50249">
    <property type="entry name" value="Nucleic acid-binding proteins"/>
    <property type="match status" value="1"/>
</dbReference>
<comment type="subunit">
    <text evidence="11">Component of the MCM2-7 complex.</text>
</comment>
<dbReference type="AlphaFoldDB" id="A0A5C5G2V6"/>
<dbReference type="PRINTS" id="PR01657">
    <property type="entry name" value="MCMFAMILY"/>
</dbReference>
<feature type="region of interest" description="Disordered" evidence="12">
    <location>
        <begin position="691"/>
        <end position="768"/>
    </location>
</feature>
<comment type="catalytic activity">
    <reaction evidence="11">
        <text>ATP + H2O = ADP + phosphate + H(+)</text>
        <dbReference type="Rhea" id="RHEA:13065"/>
        <dbReference type="ChEBI" id="CHEBI:15377"/>
        <dbReference type="ChEBI" id="CHEBI:15378"/>
        <dbReference type="ChEBI" id="CHEBI:30616"/>
        <dbReference type="ChEBI" id="CHEBI:43474"/>
        <dbReference type="ChEBI" id="CHEBI:456216"/>
        <dbReference type="EC" id="3.6.4.12"/>
    </reaction>
</comment>
<evidence type="ECO:0000256" key="5">
    <source>
        <dbReference type="ARBA" id="ARBA00022801"/>
    </source>
</evidence>
<dbReference type="InterPro" id="IPR027925">
    <property type="entry name" value="MCM_N"/>
</dbReference>
<dbReference type="Pfam" id="PF17855">
    <property type="entry name" value="MCM_lid"/>
    <property type="match status" value="1"/>
</dbReference>
<comment type="similarity">
    <text evidence="2 10">Belongs to the MCM family.</text>
</comment>
<dbReference type="GO" id="GO:0006279">
    <property type="term" value="P:premeiotic DNA replication"/>
    <property type="evidence" value="ECO:0007669"/>
    <property type="project" value="UniProtKB-ARBA"/>
</dbReference>
<dbReference type="InterPro" id="IPR056575">
    <property type="entry name" value="WH_MCM3_C"/>
</dbReference>
<evidence type="ECO:0000256" key="10">
    <source>
        <dbReference type="RuleBase" id="RU004070"/>
    </source>
</evidence>
<dbReference type="GO" id="GO:0005524">
    <property type="term" value="F:ATP binding"/>
    <property type="evidence" value="ECO:0007669"/>
    <property type="project" value="UniProtKB-UniRule"/>
</dbReference>
<dbReference type="Gene3D" id="2.40.50.140">
    <property type="entry name" value="Nucleic acid-binding proteins"/>
    <property type="match status" value="1"/>
</dbReference>
<feature type="compositionally biased region" description="Low complexity" evidence="12">
    <location>
        <begin position="745"/>
        <end position="767"/>
    </location>
</feature>
<evidence type="ECO:0000256" key="4">
    <source>
        <dbReference type="ARBA" id="ARBA00022741"/>
    </source>
</evidence>
<dbReference type="Proteomes" id="UP000311382">
    <property type="component" value="Unassembled WGS sequence"/>
</dbReference>
<evidence type="ECO:0000256" key="2">
    <source>
        <dbReference type="ARBA" id="ARBA00008010"/>
    </source>
</evidence>
<keyword evidence="15" id="KW-1185">Reference proteome</keyword>
<dbReference type="GO" id="GO:0031261">
    <property type="term" value="C:DNA replication preinitiation complex"/>
    <property type="evidence" value="ECO:0007669"/>
    <property type="project" value="UniProtKB-ARBA"/>
</dbReference>
<evidence type="ECO:0000256" key="12">
    <source>
        <dbReference type="SAM" id="MobiDB-lite"/>
    </source>
</evidence>
<keyword evidence="5 11" id="KW-0378">Hydrolase</keyword>
<feature type="compositionally biased region" description="Basic and acidic residues" evidence="12">
    <location>
        <begin position="726"/>
        <end position="735"/>
    </location>
</feature>
<dbReference type="InterPro" id="IPR033762">
    <property type="entry name" value="MCM_OB"/>
</dbReference>
<dbReference type="Gene3D" id="3.40.50.300">
    <property type="entry name" value="P-loop containing nucleotide triphosphate hydrolases"/>
    <property type="match status" value="1"/>
</dbReference>
<dbReference type="Gene3D" id="2.20.28.10">
    <property type="match status" value="1"/>
</dbReference>
<evidence type="ECO:0000256" key="3">
    <source>
        <dbReference type="ARBA" id="ARBA00022705"/>
    </source>
</evidence>
<evidence type="ECO:0000256" key="6">
    <source>
        <dbReference type="ARBA" id="ARBA00022806"/>
    </source>
</evidence>
<dbReference type="GO" id="GO:0003697">
    <property type="term" value="F:single-stranded DNA binding"/>
    <property type="evidence" value="ECO:0007669"/>
    <property type="project" value="TreeGrafter"/>
</dbReference>
<dbReference type="PANTHER" id="PTHR11630:SF46">
    <property type="entry name" value="DNA REPLICATION LICENSING FACTOR MCM3-RELATED"/>
    <property type="match status" value="1"/>
</dbReference>
<gene>
    <name evidence="14" type="ORF">DMC30DRAFT_372738</name>
</gene>
<dbReference type="PANTHER" id="PTHR11630">
    <property type="entry name" value="DNA REPLICATION LICENSING FACTOR MCM FAMILY MEMBER"/>
    <property type="match status" value="1"/>
</dbReference>
<dbReference type="GO" id="GO:0017116">
    <property type="term" value="F:single-stranded DNA helicase activity"/>
    <property type="evidence" value="ECO:0007669"/>
    <property type="project" value="TreeGrafter"/>
</dbReference>
<dbReference type="GO" id="GO:1902975">
    <property type="term" value="P:mitotic DNA replication initiation"/>
    <property type="evidence" value="ECO:0007669"/>
    <property type="project" value="TreeGrafter"/>
</dbReference>
<dbReference type="InterPro" id="IPR008046">
    <property type="entry name" value="Mcm3"/>
</dbReference>
<dbReference type="PROSITE" id="PS50051">
    <property type="entry name" value="MCM_2"/>
    <property type="match status" value="1"/>
</dbReference>
<comment type="subcellular location">
    <subcellularLocation>
        <location evidence="1 11">Nucleus</location>
    </subcellularLocation>
</comment>
<dbReference type="PROSITE" id="PS00847">
    <property type="entry name" value="MCM_1"/>
    <property type="match status" value="1"/>
</dbReference>
<dbReference type="SMART" id="SM00350">
    <property type="entry name" value="MCM"/>
    <property type="match status" value="1"/>
</dbReference>
<feature type="domain" description="MCM C-terminal AAA(+) ATPase" evidence="13">
    <location>
        <begin position="310"/>
        <end position="516"/>
    </location>
</feature>
<dbReference type="PRINTS" id="PR01659">
    <property type="entry name" value="MCMPROTEIN3"/>
</dbReference>
<dbReference type="SUPFAM" id="SSF52540">
    <property type="entry name" value="P-loop containing nucleoside triphosphate hydrolases"/>
    <property type="match status" value="1"/>
</dbReference>
<dbReference type="GO" id="GO:0043596">
    <property type="term" value="C:nuclear replication fork"/>
    <property type="evidence" value="ECO:0007669"/>
    <property type="project" value="UniProtKB-ARBA"/>
</dbReference>
<dbReference type="Pfam" id="PF17207">
    <property type="entry name" value="MCM_OB"/>
    <property type="match status" value="1"/>
</dbReference>
<keyword evidence="3 11" id="KW-0235">DNA replication</keyword>
<dbReference type="InterPro" id="IPR031327">
    <property type="entry name" value="MCM"/>
</dbReference>
<dbReference type="Pfam" id="PF14551">
    <property type="entry name" value="MCM_N"/>
    <property type="match status" value="1"/>
</dbReference>
<comment type="caution">
    <text evidence="14">The sequence shown here is derived from an EMBL/GenBank/DDBJ whole genome shotgun (WGS) entry which is preliminary data.</text>
</comment>
<dbReference type="OrthoDB" id="1882346at2759"/>
<keyword evidence="8 10" id="KW-0238">DNA-binding</keyword>
<protein>
    <recommendedName>
        <fullName evidence="11">DNA replication licensing factor MCM3</fullName>
        <ecNumber evidence="11">3.6.4.12</ecNumber>
    </recommendedName>
</protein>
<dbReference type="InterPro" id="IPR041562">
    <property type="entry name" value="MCM_lid"/>
</dbReference>
<dbReference type="Pfam" id="PF23191">
    <property type="entry name" value="WHD_MCM3_C"/>
    <property type="match status" value="1"/>
</dbReference>
<comment type="function">
    <text evidence="11">Acts as component of the MCM2-7 complex (MCM complex) which is the replicative helicase essential for 'once per cell cycle' DNA replication initiation and elongation in eukaryotic cells. The active ATPase sites in the MCM2-7 ring are formed through the interaction surfaces of two neighboring subunits such that a critical structure of a conserved arginine finger motif is provided in trans relative to the ATP-binding site of the Walker A box of the adjacent subunit. The six ATPase active sites, however, are likely to contribute differentially to the complex helicase activity.</text>
</comment>
<dbReference type="Pfam" id="PF00493">
    <property type="entry name" value="MCM"/>
    <property type="match status" value="1"/>
</dbReference>
<dbReference type="InterPro" id="IPR027417">
    <property type="entry name" value="P-loop_NTPase"/>
</dbReference>
<feature type="compositionally biased region" description="Basic residues" evidence="12">
    <location>
        <begin position="692"/>
        <end position="701"/>
    </location>
</feature>
<evidence type="ECO:0000313" key="14">
    <source>
        <dbReference type="EMBL" id="TNY23483.1"/>
    </source>
</evidence>
<evidence type="ECO:0000256" key="11">
    <source>
        <dbReference type="RuleBase" id="RU368061"/>
    </source>
</evidence>
<dbReference type="GO" id="GO:0000727">
    <property type="term" value="P:double-strand break repair via break-induced replication"/>
    <property type="evidence" value="ECO:0007669"/>
    <property type="project" value="TreeGrafter"/>
</dbReference>
<dbReference type="InterPro" id="IPR003593">
    <property type="entry name" value="AAA+_ATPase"/>
</dbReference>
<dbReference type="InterPro" id="IPR012340">
    <property type="entry name" value="NA-bd_OB-fold"/>
</dbReference>
<dbReference type="GO" id="GO:0016887">
    <property type="term" value="F:ATP hydrolysis activity"/>
    <property type="evidence" value="ECO:0007669"/>
    <property type="project" value="RHEA"/>
</dbReference>
<reference evidence="14 15" key="1">
    <citation type="submission" date="2019-03" db="EMBL/GenBank/DDBJ databases">
        <title>Rhodosporidium diobovatum UCD-FST 08-225 genome sequencing, assembly, and annotation.</title>
        <authorList>
            <person name="Fakankun I.U."/>
            <person name="Fristensky B."/>
            <person name="Levin D.B."/>
        </authorList>
    </citation>
    <scope>NUCLEOTIDE SEQUENCE [LARGE SCALE GENOMIC DNA]</scope>
    <source>
        <strain evidence="14 15">UCD-FST 08-225</strain>
    </source>
</reference>
<dbReference type="SMART" id="SM00382">
    <property type="entry name" value="AAA"/>
    <property type="match status" value="1"/>
</dbReference>
<sequence>MADLPVLQDDQLQSRTRRFTEFLDLDPGSAQARRMSMPYKTAVRKMCEAQERRLVINLDDLRDYDREFCDGLLKEPASWLPAADAALKDMAVNVATDRMAEALKQETFYVGYKGSFGENHTTPRTLRSDKLGKMVCLEGIVTRCNLVRPKMQQSVHYCPTTTNFHTRLYTDRLSSAAASGAPVSSSAYPQTDADNNPLEIEHGLSTFMDHQMISIQEMPERAPAGQLPRSVEVVLEDDLVDKCKPGDRLQIVGVYRSLGGGNGGSAHFKTLIIANHVVLLSAKSGAGIAQMTLSEHDVRDIRKVSKRKDAYELLWKSLAPSIYGSDYIKQAILLLLLGGVEKNLPNGTHLRGDINVLMVGDPSTAKSQMLRFVLNTAPLAIATTGRGSSGVGLTAAVTTDKETGERRLEAGAMVLADRGVVCIDEFDKMSEVDRVAIHEVMEQQTVTIAKAGIHTSLNARCSVVAAANPIYGQYDVHKDPHKNIALPDSLLSRFDLLFIVTDEADEQRDRQISEHVLRMHRYVQPGLEPGAPAVDTLEQHLSVGTEQPAANSVEANPSPFEKFNPLLHGGVVPQITKRGGKKKAKVPEVFTIAFVKKYIQYAKTNIQPVLTPEASEVITKAWTNLRNDDAGPNQKRTAPMTVRALETLIRLSTAHAKARLSQEVAEEDAIAAEEILRYALYKEVVKATKNGAAKRRKLNKPKRGDKGSGEESSEDEAESSDDDVDDGRGPKRMDMPGRPGTRTQPARGARNASARGSTAAAASSPAAFSVDGEEDYMLVEQGQADADADDDEEAAMREAEGLELPSPPLPAVAQAAQVEQAPTPEAGVVDPARFKLFQSRLAAVRKSDAFKDTDELTLDELMEPLNGGLEIAQLFGRAEVEELLSALAAQDDAVITFDAGVLYF</sequence>
<proteinExistence type="inferred from homology"/>
<dbReference type="InterPro" id="IPR018525">
    <property type="entry name" value="MCM_CS"/>
</dbReference>
<keyword evidence="7 10" id="KW-0067">ATP-binding</keyword>
<feature type="compositionally biased region" description="Acidic residues" evidence="12">
    <location>
        <begin position="711"/>
        <end position="725"/>
    </location>
</feature>
<keyword evidence="9 11" id="KW-0539">Nucleus</keyword>
<evidence type="ECO:0000259" key="13">
    <source>
        <dbReference type="PROSITE" id="PS50051"/>
    </source>
</evidence>
<dbReference type="EMBL" id="SOZI01000011">
    <property type="protein sequence ID" value="TNY23483.1"/>
    <property type="molecule type" value="Genomic_DNA"/>
</dbReference>
<dbReference type="GO" id="GO:0006271">
    <property type="term" value="P:DNA strand elongation involved in DNA replication"/>
    <property type="evidence" value="ECO:0007669"/>
    <property type="project" value="TreeGrafter"/>
</dbReference>
<accession>A0A5C5G2V6</accession>
<dbReference type="GO" id="GO:0042555">
    <property type="term" value="C:MCM complex"/>
    <property type="evidence" value="ECO:0007669"/>
    <property type="project" value="UniProtKB-UniRule"/>
</dbReference>
<evidence type="ECO:0000256" key="9">
    <source>
        <dbReference type="ARBA" id="ARBA00023242"/>
    </source>
</evidence>
<organism evidence="14 15">
    <name type="scientific">Rhodotorula diobovata</name>
    <dbReference type="NCBI Taxonomy" id="5288"/>
    <lineage>
        <taxon>Eukaryota</taxon>
        <taxon>Fungi</taxon>
        <taxon>Dikarya</taxon>
        <taxon>Basidiomycota</taxon>
        <taxon>Pucciniomycotina</taxon>
        <taxon>Microbotryomycetes</taxon>
        <taxon>Sporidiobolales</taxon>
        <taxon>Sporidiobolaceae</taxon>
        <taxon>Rhodotorula</taxon>
    </lineage>
</organism>
<name>A0A5C5G2V6_9BASI</name>
<dbReference type="Gene3D" id="3.30.1640.10">
    <property type="entry name" value="mini-chromosome maintenance (MCM) complex, chain A, domain 1"/>
    <property type="match status" value="1"/>
</dbReference>
<evidence type="ECO:0000256" key="8">
    <source>
        <dbReference type="ARBA" id="ARBA00023125"/>
    </source>
</evidence>
<evidence type="ECO:0000256" key="1">
    <source>
        <dbReference type="ARBA" id="ARBA00004123"/>
    </source>
</evidence>
<dbReference type="InterPro" id="IPR001208">
    <property type="entry name" value="MCM_dom"/>
</dbReference>
<evidence type="ECO:0000256" key="7">
    <source>
        <dbReference type="ARBA" id="ARBA00022840"/>
    </source>
</evidence>
<dbReference type="GO" id="GO:0005656">
    <property type="term" value="C:nuclear pre-replicative complex"/>
    <property type="evidence" value="ECO:0007669"/>
    <property type="project" value="UniProtKB-ARBA"/>
</dbReference>
<dbReference type="EC" id="3.6.4.12" evidence="11"/>